<feature type="domain" description="Ig-like" evidence="13">
    <location>
        <begin position="239"/>
        <end position="313"/>
    </location>
</feature>
<dbReference type="Pfam" id="PF00047">
    <property type="entry name" value="ig"/>
    <property type="match status" value="1"/>
</dbReference>
<feature type="domain" description="Fibronectin type-III" evidence="14">
    <location>
        <begin position="515"/>
        <end position="614"/>
    </location>
</feature>
<dbReference type="FunFam" id="2.60.40.10:FF:000004">
    <property type="entry name" value="DCC isoform 1"/>
    <property type="match status" value="1"/>
</dbReference>
<feature type="domain" description="Ig-like" evidence="13">
    <location>
        <begin position="148"/>
        <end position="234"/>
    </location>
</feature>
<dbReference type="InterPro" id="IPR013783">
    <property type="entry name" value="Ig-like_fold"/>
</dbReference>
<dbReference type="CDD" id="cd00063">
    <property type="entry name" value="FN3"/>
    <property type="match status" value="4"/>
</dbReference>
<dbReference type="AlphaFoldDB" id="A0A8C1XT87"/>
<organism evidence="15 16">
    <name type="scientific">Cyprinus carpio</name>
    <name type="common">Common carp</name>
    <dbReference type="NCBI Taxonomy" id="7962"/>
    <lineage>
        <taxon>Eukaryota</taxon>
        <taxon>Metazoa</taxon>
        <taxon>Chordata</taxon>
        <taxon>Craniata</taxon>
        <taxon>Vertebrata</taxon>
        <taxon>Euteleostomi</taxon>
        <taxon>Actinopterygii</taxon>
        <taxon>Neopterygii</taxon>
        <taxon>Teleostei</taxon>
        <taxon>Ostariophysi</taxon>
        <taxon>Cypriniformes</taxon>
        <taxon>Cyprinidae</taxon>
        <taxon>Cyprininae</taxon>
        <taxon>Cyprinus</taxon>
    </lineage>
</organism>
<dbReference type="GO" id="GO:0098552">
    <property type="term" value="C:side of membrane"/>
    <property type="evidence" value="ECO:0007669"/>
    <property type="project" value="UniProtKB-KW"/>
</dbReference>
<keyword evidence="3" id="KW-1003">Cell membrane</keyword>
<dbReference type="FunFam" id="2.60.40.10:FF:000047">
    <property type="entry name" value="Contactin 1"/>
    <property type="match status" value="1"/>
</dbReference>
<dbReference type="CDD" id="cd04969">
    <property type="entry name" value="Ig5_Contactin"/>
    <property type="match status" value="1"/>
</dbReference>
<evidence type="ECO:0000256" key="7">
    <source>
        <dbReference type="ARBA" id="ARBA00022889"/>
    </source>
</evidence>
<dbReference type="GO" id="GO:0005886">
    <property type="term" value="C:plasma membrane"/>
    <property type="evidence" value="ECO:0007669"/>
    <property type="project" value="UniProtKB-SubCell"/>
</dbReference>
<evidence type="ECO:0000256" key="4">
    <source>
        <dbReference type="ARBA" id="ARBA00022622"/>
    </source>
</evidence>
<evidence type="ECO:0000256" key="3">
    <source>
        <dbReference type="ARBA" id="ARBA00022475"/>
    </source>
</evidence>
<dbReference type="GO" id="GO:0007420">
    <property type="term" value="P:brain development"/>
    <property type="evidence" value="ECO:0007669"/>
    <property type="project" value="TreeGrafter"/>
</dbReference>
<evidence type="ECO:0000259" key="14">
    <source>
        <dbReference type="PROSITE" id="PS50853"/>
    </source>
</evidence>
<dbReference type="SMART" id="SM00408">
    <property type="entry name" value="IGc2"/>
    <property type="match status" value="5"/>
</dbReference>
<comment type="similarity">
    <text evidence="2">Belongs to the immunoglobulin superfamily. Contactin family.</text>
</comment>
<keyword evidence="4" id="KW-0336">GPI-anchor</keyword>
<dbReference type="GO" id="GO:0030424">
    <property type="term" value="C:axon"/>
    <property type="evidence" value="ECO:0007669"/>
    <property type="project" value="TreeGrafter"/>
</dbReference>
<evidence type="ECO:0000256" key="2">
    <source>
        <dbReference type="ARBA" id="ARBA00009812"/>
    </source>
</evidence>
<dbReference type="InterPro" id="IPR007110">
    <property type="entry name" value="Ig-like_dom"/>
</dbReference>
<keyword evidence="5" id="KW-0732">Signal</keyword>
<keyword evidence="8" id="KW-0472">Membrane</keyword>
<evidence type="ECO:0000256" key="1">
    <source>
        <dbReference type="ARBA" id="ARBA00004609"/>
    </source>
</evidence>
<dbReference type="Gene3D" id="2.60.40.10">
    <property type="entry name" value="Immunoglobulins"/>
    <property type="match status" value="9"/>
</dbReference>
<dbReference type="SMART" id="SM00409">
    <property type="entry name" value="IG"/>
    <property type="match status" value="5"/>
</dbReference>
<keyword evidence="7" id="KW-0130">Cell adhesion</keyword>
<protein>
    <recommendedName>
        <fullName evidence="17">Contactin 1</fullName>
    </recommendedName>
</protein>
<dbReference type="FunFam" id="2.60.40.10:FF:000028">
    <property type="entry name" value="Neuronal cell adhesion molecule"/>
    <property type="match status" value="1"/>
</dbReference>
<keyword evidence="9" id="KW-1015">Disulfide bond</keyword>
<dbReference type="InterPro" id="IPR036116">
    <property type="entry name" value="FN3_sf"/>
</dbReference>
<dbReference type="SUPFAM" id="SSF49265">
    <property type="entry name" value="Fibronectin type III"/>
    <property type="match status" value="2"/>
</dbReference>
<dbReference type="Pfam" id="PF00041">
    <property type="entry name" value="fn3"/>
    <property type="match status" value="2"/>
</dbReference>
<dbReference type="FunFam" id="2.60.40.10:FF:000044">
    <property type="entry name" value="Contactin 1"/>
    <property type="match status" value="1"/>
</dbReference>
<feature type="domain" description="Fibronectin type-III" evidence="14">
    <location>
        <begin position="721"/>
        <end position="814"/>
    </location>
</feature>
<dbReference type="GO" id="GO:0098632">
    <property type="term" value="F:cell-cell adhesion mediator activity"/>
    <property type="evidence" value="ECO:0007669"/>
    <property type="project" value="TreeGrafter"/>
</dbReference>
<dbReference type="PANTHER" id="PTHR44170:SF10">
    <property type="entry name" value="CONTACTIN-1"/>
    <property type="match status" value="1"/>
</dbReference>
<evidence type="ECO:0000256" key="10">
    <source>
        <dbReference type="ARBA" id="ARBA00023180"/>
    </source>
</evidence>
<dbReference type="Pfam" id="PF07679">
    <property type="entry name" value="I-set"/>
    <property type="match status" value="2"/>
</dbReference>
<evidence type="ECO:0000256" key="11">
    <source>
        <dbReference type="ARBA" id="ARBA00023288"/>
    </source>
</evidence>
<evidence type="ECO:0000313" key="16">
    <source>
        <dbReference type="Proteomes" id="UP000694700"/>
    </source>
</evidence>
<dbReference type="InterPro" id="IPR003599">
    <property type="entry name" value="Ig_sub"/>
</dbReference>
<evidence type="ECO:0000256" key="5">
    <source>
        <dbReference type="ARBA" id="ARBA00022729"/>
    </source>
</evidence>
<dbReference type="Proteomes" id="UP000694700">
    <property type="component" value="Unplaced"/>
</dbReference>
<dbReference type="InterPro" id="IPR036179">
    <property type="entry name" value="Ig-like_dom_sf"/>
</dbReference>
<accession>A0A8C1XT87</accession>
<evidence type="ECO:0000313" key="15">
    <source>
        <dbReference type="Ensembl" id="ENSCCRP00015084596.1"/>
    </source>
</evidence>
<dbReference type="GO" id="GO:0007411">
    <property type="term" value="P:axon guidance"/>
    <property type="evidence" value="ECO:0007669"/>
    <property type="project" value="TreeGrafter"/>
</dbReference>
<dbReference type="SMART" id="SM00060">
    <property type="entry name" value="FN3"/>
    <property type="match status" value="4"/>
</dbReference>
<evidence type="ECO:0000256" key="12">
    <source>
        <dbReference type="ARBA" id="ARBA00023319"/>
    </source>
</evidence>
<reference evidence="15" key="1">
    <citation type="submission" date="2025-08" db="UniProtKB">
        <authorList>
            <consortium name="Ensembl"/>
        </authorList>
    </citation>
    <scope>IDENTIFICATION</scope>
</reference>
<evidence type="ECO:0008006" key="17">
    <source>
        <dbReference type="Google" id="ProtNLM"/>
    </source>
</evidence>
<dbReference type="FunFam" id="2.60.40.10:FF:000052">
    <property type="entry name" value="Contactin 1"/>
    <property type="match status" value="1"/>
</dbReference>
<dbReference type="PROSITE" id="PS50853">
    <property type="entry name" value="FN3"/>
    <property type="match status" value="3"/>
</dbReference>
<dbReference type="PANTHER" id="PTHR44170">
    <property type="entry name" value="PROTEIN SIDEKICK"/>
    <property type="match status" value="1"/>
</dbReference>
<comment type="subcellular location">
    <subcellularLocation>
        <location evidence="1">Cell membrane</location>
        <topology evidence="1">Lipid-anchor</topology>
        <topology evidence="1">GPI-anchor</topology>
    </subcellularLocation>
</comment>
<dbReference type="FunFam" id="2.60.40.10:FF:000005">
    <property type="entry name" value="Neuronal cell adhesion molecule"/>
    <property type="match status" value="1"/>
</dbReference>
<keyword evidence="6" id="KW-0677">Repeat</keyword>
<feature type="domain" description="Ig-like" evidence="13">
    <location>
        <begin position="319"/>
        <end position="406"/>
    </location>
</feature>
<dbReference type="PROSITE" id="PS50835">
    <property type="entry name" value="IG_LIKE"/>
    <property type="match status" value="5"/>
</dbReference>
<feature type="domain" description="Ig-like" evidence="13">
    <location>
        <begin position="38"/>
        <end position="132"/>
    </location>
</feature>
<dbReference type="InterPro" id="IPR013151">
    <property type="entry name" value="Immunoglobulin_dom"/>
</dbReference>
<proteinExistence type="inferred from homology"/>
<name>A0A8C1XT87_CYPCA</name>
<dbReference type="FunFam" id="2.60.40.10:FF:000035">
    <property type="entry name" value="Contactin 1"/>
    <property type="match status" value="1"/>
</dbReference>
<dbReference type="SUPFAM" id="SSF48726">
    <property type="entry name" value="Immunoglobulin"/>
    <property type="match status" value="5"/>
</dbReference>
<sequence length="931" mass="103809">EEQPVDTIYPEESPENKIMMSCHESGLLHITKTEIKSPSFVLDLDMFSTDEREAVYVKEGQGAVLLCDPPPHFPADLFFRWILNEFPEFISLDKRRFVSQTTGNLYISTVRASDSGNYSCFVSSPSIAKSVFSKFIPLVPIAEREKYPADIKVKSPDTYTLLGQNITLECFALGNPIPQIRWRKLDGDLPVHRHNISMAGSLLHLYDIQYEDEGLYECEADNSKGKDRHRVHLYVEGAPEWVEKISSSERDIGGDYIMSCLASGKPKPHVHFLKNGRMHLKSDQLKINLHLAGMYQCIAENRHGTIYANAELRVFASAPSFEWNPVKPKLLGAKNGRVVIDCKPRAAPRPSISWSKGTELLHNSSRIFIWPDGSLELLNITKSDEGKYICFAENDRGRANSSGSLSVTDATKITLAPSNADVSVGKSARMECATSHDPTLDLTFIWSLDTHVIDFDRDREHYEHKMVNSAGTSSSELLISNTQLRHAGRYSCTAQTPVDNVTASAELVVRGPPGPPGGVRVEEVTTNRVRVIWSHGTDNLSPISKYTIQYRDVREQQEWREASTSPVNVEGNAEMASVINLTPWTEYEFRVIATNTLGTGPPSDPSPKITTREARPVVAPSDISGGGGTSRELTITWTPVQPQYYYGSNFGYIIAFKPHNDPEWMRVTVTDPQARKYVHKDSKIPPSTRFEVKMKAFNSQGEGPFSVSAFIYSAQDVPAEAPTVIEARTLSATEAVVSWVPVQLQTVEGYQVRYWRESVENEASAQRALVSSRENHTRLDNMKPNSHYLIEVRAYNGAGYGPASQRHKIYTKKAPPSRPPKIIGTKMNYSGTTINIAWEQVEPLANESTVEGYKVLYRQEGQPSGMLYTTVKQSIDLPMKKGDYLVEVRAHSEGGDGAVAQVRIAGKTTFTLVLMWYLGVKLPIEPLSGKL</sequence>
<evidence type="ECO:0000259" key="13">
    <source>
        <dbReference type="PROSITE" id="PS50835"/>
    </source>
</evidence>
<feature type="domain" description="Ig-like" evidence="13">
    <location>
        <begin position="411"/>
        <end position="508"/>
    </location>
</feature>
<dbReference type="InterPro" id="IPR003961">
    <property type="entry name" value="FN3_dom"/>
</dbReference>
<dbReference type="Ensembl" id="ENSCCRT00015087354.1">
    <property type="protein sequence ID" value="ENSCCRP00015084596.1"/>
    <property type="gene ID" value="ENSCCRG00015033201.1"/>
</dbReference>
<evidence type="ECO:0000256" key="8">
    <source>
        <dbReference type="ARBA" id="ARBA00023136"/>
    </source>
</evidence>
<keyword evidence="10" id="KW-0325">Glycoprotein</keyword>
<keyword evidence="12" id="KW-0393">Immunoglobulin domain</keyword>
<evidence type="ECO:0000256" key="9">
    <source>
        <dbReference type="ARBA" id="ARBA00023157"/>
    </source>
</evidence>
<dbReference type="FunFam" id="2.60.40.10:FF:000054">
    <property type="entry name" value="Contactin 1"/>
    <property type="match status" value="1"/>
</dbReference>
<keyword evidence="11" id="KW-0449">Lipoprotein</keyword>
<evidence type="ECO:0000256" key="6">
    <source>
        <dbReference type="ARBA" id="ARBA00022737"/>
    </source>
</evidence>
<dbReference type="InterPro" id="IPR003598">
    <property type="entry name" value="Ig_sub2"/>
</dbReference>
<feature type="domain" description="Fibronectin type-III" evidence="14">
    <location>
        <begin position="619"/>
        <end position="716"/>
    </location>
</feature>
<dbReference type="InterPro" id="IPR013098">
    <property type="entry name" value="Ig_I-set"/>
</dbReference>